<dbReference type="Proteomes" id="UP000887565">
    <property type="component" value="Unplaced"/>
</dbReference>
<proteinExistence type="predicted"/>
<accession>A0A915HQI2</accession>
<organism evidence="2 3">
    <name type="scientific">Romanomermis culicivorax</name>
    <name type="common">Nematode worm</name>
    <dbReference type="NCBI Taxonomy" id="13658"/>
    <lineage>
        <taxon>Eukaryota</taxon>
        <taxon>Metazoa</taxon>
        <taxon>Ecdysozoa</taxon>
        <taxon>Nematoda</taxon>
        <taxon>Enoplea</taxon>
        <taxon>Dorylaimia</taxon>
        <taxon>Mermithida</taxon>
        <taxon>Mermithoidea</taxon>
        <taxon>Mermithidae</taxon>
        <taxon>Romanomermis</taxon>
    </lineage>
</organism>
<evidence type="ECO:0000313" key="3">
    <source>
        <dbReference type="WBParaSite" id="nRc.2.0.1.t03979-RA"/>
    </source>
</evidence>
<feature type="signal peptide" evidence="1">
    <location>
        <begin position="1"/>
        <end position="16"/>
    </location>
</feature>
<name>A0A915HQI2_ROMCU</name>
<dbReference type="AlphaFoldDB" id="A0A915HQI2"/>
<keyword evidence="1" id="KW-0732">Signal</keyword>
<keyword evidence="2" id="KW-1185">Reference proteome</keyword>
<protein>
    <submittedName>
        <fullName evidence="3">Uncharacterized protein</fullName>
    </submittedName>
</protein>
<dbReference type="WBParaSite" id="nRc.2.0.1.t03979-RA">
    <property type="protein sequence ID" value="nRc.2.0.1.t03979-RA"/>
    <property type="gene ID" value="nRc.2.0.1.g03979"/>
</dbReference>
<evidence type="ECO:0000313" key="2">
    <source>
        <dbReference type="Proteomes" id="UP000887565"/>
    </source>
</evidence>
<sequence length="99" mass="11355">MLIFYLIFIFLASCQANFIGNQDSNHEIHRCFNGAKSCEMGVPAWRLGRDNICELFFACPTTDHLDQLFLTKSDCEQTCLRVTADVMQTVVKLRNDNFV</sequence>
<feature type="chain" id="PRO_5037091707" evidence="1">
    <location>
        <begin position="17"/>
        <end position="99"/>
    </location>
</feature>
<reference evidence="3" key="1">
    <citation type="submission" date="2022-11" db="UniProtKB">
        <authorList>
            <consortium name="WormBaseParasite"/>
        </authorList>
    </citation>
    <scope>IDENTIFICATION</scope>
</reference>
<evidence type="ECO:0000256" key="1">
    <source>
        <dbReference type="SAM" id="SignalP"/>
    </source>
</evidence>